<comment type="similarity">
    <text evidence="1 8">Belongs to the bacterial ribosomal protein bL31 family. Type A subfamily.</text>
</comment>
<feature type="region of interest" description="Disordered" evidence="9">
    <location>
        <begin position="63"/>
        <end position="120"/>
    </location>
</feature>
<dbReference type="GO" id="GO:0003735">
    <property type="term" value="F:structural constituent of ribosome"/>
    <property type="evidence" value="ECO:0007669"/>
    <property type="project" value="InterPro"/>
</dbReference>
<feature type="binding site" evidence="8">
    <location>
        <position position="36"/>
    </location>
    <ligand>
        <name>Zn(2+)</name>
        <dbReference type="ChEBI" id="CHEBI:29105"/>
    </ligand>
</feature>
<dbReference type="PANTHER" id="PTHR33280:SF6">
    <property type="entry name" value="LARGE RIBOSOMAL SUBUNIT PROTEIN BL31A"/>
    <property type="match status" value="1"/>
</dbReference>
<dbReference type="SUPFAM" id="SSF143800">
    <property type="entry name" value="L28p-like"/>
    <property type="match status" value="1"/>
</dbReference>
<evidence type="ECO:0000256" key="6">
    <source>
        <dbReference type="ARBA" id="ARBA00023274"/>
    </source>
</evidence>
<feature type="compositionally biased region" description="Basic and acidic residues" evidence="9">
    <location>
        <begin position="81"/>
        <end position="92"/>
    </location>
</feature>
<dbReference type="InterPro" id="IPR042105">
    <property type="entry name" value="Ribosomal_bL31_sf"/>
</dbReference>
<evidence type="ECO:0000256" key="8">
    <source>
        <dbReference type="HAMAP-Rule" id="MF_00501"/>
    </source>
</evidence>
<dbReference type="InterPro" id="IPR027491">
    <property type="entry name" value="Ribosomal_bL31_A"/>
</dbReference>
<dbReference type="AlphaFoldDB" id="B8JD52"/>
<evidence type="ECO:0000256" key="9">
    <source>
        <dbReference type="SAM" id="MobiDB-lite"/>
    </source>
</evidence>
<keyword evidence="3 8" id="KW-0699">rRNA-binding</keyword>
<dbReference type="HAMAP" id="MF_00501">
    <property type="entry name" value="Ribosomal_bL31_1"/>
    <property type="match status" value="1"/>
</dbReference>
<evidence type="ECO:0000256" key="4">
    <source>
        <dbReference type="ARBA" id="ARBA00022884"/>
    </source>
</evidence>
<feature type="compositionally biased region" description="Low complexity" evidence="9">
    <location>
        <begin position="64"/>
        <end position="80"/>
    </location>
</feature>
<dbReference type="NCBIfam" id="TIGR00105">
    <property type="entry name" value="L31"/>
    <property type="match status" value="1"/>
</dbReference>
<keyword evidence="8" id="KW-0479">Metal-binding</keyword>
<dbReference type="GO" id="GO:0006412">
    <property type="term" value="P:translation"/>
    <property type="evidence" value="ECO:0007669"/>
    <property type="project" value="UniProtKB-UniRule"/>
</dbReference>
<dbReference type="GO" id="GO:1990904">
    <property type="term" value="C:ribonucleoprotein complex"/>
    <property type="evidence" value="ECO:0007669"/>
    <property type="project" value="UniProtKB-KW"/>
</dbReference>
<accession>B8JD52</accession>
<evidence type="ECO:0000256" key="2">
    <source>
        <dbReference type="ARBA" id="ARBA00011838"/>
    </source>
</evidence>
<comment type="function">
    <text evidence="8">Binds the 23S rRNA.</text>
</comment>
<proteinExistence type="inferred from homology"/>
<dbReference type="GO" id="GO:0046872">
    <property type="term" value="F:metal ion binding"/>
    <property type="evidence" value="ECO:0007669"/>
    <property type="project" value="UniProtKB-KW"/>
</dbReference>
<dbReference type="NCBIfam" id="NF000612">
    <property type="entry name" value="PRK00019.1"/>
    <property type="match status" value="1"/>
</dbReference>
<dbReference type="EMBL" id="CP001359">
    <property type="protein sequence ID" value="ACL64080.1"/>
    <property type="molecule type" value="Genomic_DNA"/>
</dbReference>
<gene>
    <name evidence="8" type="primary">rpmE</name>
    <name evidence="10" type="ordered locus">A2cp1_0725</name>
</gene>
<feature type="compositionally biased region" description="Basic residues" evidence="9">
    <location>
        <begin position="93"/>
        <end position="102"/>
    </location>
</feature>
<feature type="binding site" evidence="8">
    <location>
        <position position="39"/>
    </location>
    <ligand>
        <name>Zn(2+)</name>
        <dbReference type="ChEBI" id="CHEBI:29105"/>
    </ligand>
</feature>
<sequence>MKEGIHPDYKATKVVCACGNVIETRSVRGDFHIEICASCHPFFTGKQKIMDTAGRIERFKTRYAATPAKAEPAKKAPAAEPAKKVEAKENRAAKRAKAGKSSKKPEAAPAAEAPAEAKPE</sequence>
<comment type="cofactor">
    <cofactor evidence="8">
        <name>Zn(2+)</name>
        <dbReference type="ChEBI" id="CHEBI:29105"/>
    </cofactor>
    <text evidence="8">Binds 1 zinc ion per subunit.</text>
</comment>
<evidence type="ECO:0000313" key="11">
    <source>
        <dbReference type="Proteomes" id="UP000007089"/>
    </source>
</evidence>
<dbReference type="Proteomes" id="UP000007089">
    <property type="component" value="Chromosome"/>
</dbReference>
<name>B8JD52_ANAD2</name>
<keyword evidence="4 8" id="KW-0694">RNA-binding</keyword>
<organism evidence="10 11">
    <name type="scientific">Anaeromyxobacter dehalogenans (strain ATCC BAA-258 / DSM 21875 / 2CP-1)</name>
    <dbReference type="NCBI Taxonomy" id="455488"/>
    <lineage>
        <taxon>Bacteria</taxon>
        <taxon>Pseudomonadati</taxon>
        <taxon>Myxococcota</taxon>
        <taxon>Myxococcia</taxon>
        <taxon>Myxococcales</taxon>
        <taxon>Cystobacterineae</taxon>
        <taxon>Anaeromyxobacteraceae</taxon>
        <taxon>Anaeromyxobacter</taxon>
    </lineage>
</organism>
<dbReference type="RefSeq" id="WP_012524791.1">
    <property type="nucleotide sequence ID" value="NC_011891.1"/>
</dbReference>
<evidence type="ECO:0000256" key="3">
    <source>
        <dbReference type="ARBA" id="ARBA00022730"/>
    </source>
</evidence>
<dbReference type="InterPro" id="IPR034704">
    <property type="entry name" value="Ribosomal_bL28/bL31-like_sf"/>
</dbReference>
<dbReference type="GO" id="GO:0005840">
    <property type="term" value="C:ribosome"/>
    <property type="evidence" value="ECO:0007669"/>
    <property type="project" value="UniProtKB-KW"/>
</dbReference>
<evidence type="ECO:0000256" key="1">
    <source>
        <dbReference type="ARBA" id="ARBA00009296"/>
    </source>
</evidence>
<keyword evidence="6 8" id="KW-0687">Ribonucleoprotein</keyword>
<comment type="subunit">
    <text evidence="2 8">Part of the 50S ribosomal subunit.</text>
</comment>
<evidence type="ECO:0000256" key="5">
    <source>
        <dbReference type="ARBA" id="ARBA00022980"/>
    </source>
</evidence>
<protein>
    <recommendedName>
        <fullName evidence="7 8">Large ribosomal subunit protein bL31</fullName>
    </recommendedName>
</protein>
<dbReference type="HOGENOM" id="CLU_114306_1_0_7"/>
<dbReference type="InterPro" id="IPR002150">
    <property type="entry name" value="Ribosomal_bL31"/>
</dbReference>
<dbReference type="Gene3D" id="4.10.830.30">
    <property type="entry name" value="Ribosomal protein L31"/>
    <property type="match status" value="1"/>
</dbReference>
<dbReference type="PRINTS" id="PR01249">
    <property type="entry name" value="RIBOSOMALL31"/>
</dbReference>
<keyword evidence="5 8" id="KW-0689">Ribosomal protein</keyword>
<dbReference type="PROSITE" id="PS01143">
    <property type="entry name" value="RIBOSOMAL_L31"/>
    <property type="match status" value="1"/>
</dbReference>
<dbReference type="GO" id="GO:0019843">
    <property type="term" value="F:rRNA binding"/>
    <property type="evidence" value="ECO:0007669"/>
    <property type="project" value="UniProtKB-KW"/>
</dbReference>
<dbReference type="PANTHER" id="PTHR33280">
    <property type="entry name" value="50S RIBOSOMAL PROTEIN L31, CHLOROPLASTIC"/>
    <property type="match status" value="1"/>
</dbReference>
<keyword evidence="11" id="KW-1185">Reference proteome</keyword>
<dbReference type="KEGG" id="acp:A2cp1_0725"/>
<reference evidence="10" key="1">
    <citation type="submission" date="2009-01" db="EMBL/GenBank/DDBJ databases">
        <title>Complete sequence of Anaeromyxobacter dehalogenans 2CP-1.</title>
        <authorList>
            <consortium name="US DOE Joint Genome Institute"/>
            <person name="Lucas S."/>
            <person name="Copeland A."/>
            <person name="Lapidus A."/>
            <person name="Glavina del Rio T."/>
            <person name="Dalin E."/>
            <person name="Tice H."/>
            <person name="Bruce D."/>
            <person name="Goodwin L."/>
            <person name="Pitluck S."/>
            <person name="Saunders E."/>
            <person name="Brettin T."/>
            <person name="Detter J.C."/>
            <person name="Han C."/>
            <person name="Larimer F."/>
            <person name="Land M."/>
            <person name="Hauser L."/>
            <person name="Kyrpides N."/>
            <person name="Ovchinnikova G."/>
            <person name="Beliaev A.S."/>
            <person name="Richardson P."/>
        </authorList>
    </citation>
    <scope>NUCLEOTIDE SEQUENCE</scope>
    <source>
        <strain evidence="10">2CP-1</strain>
    </source>
</reference>
<feature type="binding site" evidence="8">
    <location>
        <position position="18"/>
    </location>
    <ligand>
        <name>Zn(2+)</name>
        <dbReference type="ChEBI" id="CHEBI:29105"/>
    </ligand>
</feature>
<evidence type="ECO:0000256" key="7">
    <source>
        <dbReference type="ARBA" id="ARBA00035687"/>
    </source>
</evidence>
<evidence type="ECO:0000313" key="10">
    <source>
        <dbReference type="EMBL" id="ACL64080.1"/>
    </source>
</evidence>
<feature type="binding site" evidence="8">
    <location>
        <position position="16"/>
    </location>
    <ligand>
        <name>Zn(2+)</name>
        <dbReference type="ChEBI" id="CHEBI:29105"/>
    </ligand>
</feature>
<dbReference type="Pfam" id="PF01197">
    <property type="entry name" value="Ribosomal_L31"/>
    <property type="match status" value="1"/>
</dbReference>
<keyword evidence="8" id="KW-0862">Zinc</keyword>